<protein>
    <submittedName>
        <fullName evidence="2">Uncharacterized protein</fullName>
    </submittedName>
</protein>
<evidence type="ECO:0000313" key="3">
    <source>
        <dbReference type="Proteomes" id="UP000249229"/>
    </source>
</evidence>
<feature type="chain" id="PRO_5015969237" evidence="1">
    <location>
        <begin position="21"/>
        <end position="77"/>
    </location>
</feature>
<accession>A0A2W5RE93</accession>
<keyword evidence="1" id="KW-0732">Signal</keyword>
<sequence>MKTIAIATVASIIAILPAAATPKAAPTPAPATATTEVPAAATRYCYNTEMTGSRITKRMCKTRADWQKLGVKVPEAL</sequence>
<feature type="signal peptide" evidence="1">
    <location>
        <begin position="1"/>
        <end position="20"/>
    </location>
</feature>
<evidence type="ECO:0000313" key="2">
    <source>
        <dbReference type="EMBL" id="PZQ61630.1"/>
    </source>
</evidence>
<name>A0A2W5RE93_9SPHN</name>
<proteinExistence type="predicted"/>
<evidence type="ECO:0000256" key="1">
    <source>
        <dbReference type="SAM" id="SignalP"/>
    </source>
</evidence>
<dbReference type="AlphaFoldDB" id="A0A2W5RE93"/>
<dbReference type="EMBL" id="QFQI01000002">
    <property type="protein sequence ID" value="PZQ61630.1"/>
    <property type="molecule type" value="Genomic_DNA"/>
</dbReference>
<comment type="caution">
    <text evidence="2">The sequence shown here is derived from an EMBL/GenBank/DDBJ whole genome shotgun (WGS) entry which is preliminary data.</text>
</comment>
<gene>
    <name evidence="2" type="ORF">DI544_03010</name>
</gene>
<organism evidence="2 3">
    <name type="scientific">Sphingomonas taxi</name>
    <dbReference type="NCBI Taxonomy" id="1549858"/>
    <lineage>
        <taxon>Bacteria</taxon>
        <taxon>Pseudomonadati</taxon>
        <taxon>Pseudomonadota</taxon>
        <taxon>Alphaproteobacteria</taxon>
        <taxon>Sphingomonadales</taxon>
        <taxon>Sphingomonadaceae</taxon>
        <taxon>Sphingomonas</taxon>
    </lineage>
</organism>
<dbReference type="Proteomes" id="UP000249229">
    <property type="component" value="Unassembled WGS sequence"/>
</dbReference>
<reference evidence="2 3" key="1">
    <citation type="submission" date="2017-08" db="EMBL/GenBank/DDBJ databases">
        <title>Infants hospitalized years apart are colonized by the same room-sourced microbial strains.</title>
        <authorList>
            <person name="Brooks B."/>
            <person name="Olm M.R."/>
            <person name="Firek B.A."/>
            <person name="Baker R."/>
            <person name="Thomas B.C."/>
            <person name="Morowitz M.J."/>
            <person name="Banfield J.F."/>
        </authorList>
    </citation>
    <scope>NUCLEOTIDE SEQUENCE [LARGE SCALE GENOMIC DNA]</scope>
    <source>
        <strain evidence="2">S2_005_001_R1_22</strain>
    </source>
</reference>